<dbReference type="GO" id="GO:0045892">
    <property type="term" value="P:negative regulation of DNA-templated transcription"/>
    <property type="evidence" value="ECO:0007669"/>
    <property type="project" value="TreeGrafter"/>
</dbReference>
<feature type="domain" description="IclR-ED" evidence="6">
    <location>
        <begin position="114"/>
        <end position="272"/>
    </location>
</feature>
<evidence type="ECO:0000313" key="8">
    <source>
        <dbReference type="Proteomes" id="UP000240638"/>
    </source>
</evidence>
<keyword evidence="1" id="KW-0805">Transcription regulation</keyword>
<dbReference type="InterPro" id="IPR029016">
    <property type="entry name" value="GAF-like_dom_sf"/>
</dbReference>
<evidence type="ECO:0000256" key="1">
    <source>
        <dbReference type="ARBA" id="ARBA00023015"/>
    </source>
</evidence>
<organism evidence="7 8">
    <name type="scientific">Trinickia symbiotica</name>
    <dbReference type="NCBI Taxonomy" id="863227"/>
    <lineage>
        <taxon>Bacteria</taxon>
        <taxon>Pseudomonadati</taxon>
        <taxon>Pseudomonadota</taxon>
        <taxon>Betaproteobacteria</taxon>
        <taxon>Burkholderiales</taxon>
        <taxon>Burkholderiaceae</taxon>
        <taxon>Trinickia</taxon>
    </lineage>
</organism>
<dbReference type="InterPro" id="IPR005471">
    <property type="entry name" value="Tscrpt_reg_IclR_N"/>
</dbReference>
<evidence type="ECO:0000313" key="7">
    <source>
        <dbReference type="EMBL" id="PTB17268.1"/>
    </source>
</evidence>
<dbReference type="AlphaFoldDB" id="A0A2T3XL68"/>
<dbReference type="InterPro" id="IPR036388">
    <property type="entry name" value="WH-like_DNA-bd_sf"/>
</dbReference>
<evidence type="ECO:0000259" key="5">
    <source>
        <dbReference type="PROSITE" id="PS51077"/>
    </source>
</evidence>
<dbReference type="SMART" id="SM00346">
    <property type="entry name" value="HTH_ICLR"/>
    <property type="match status" value="1"/>
</dbReference>
<dbReference type="Proteomes" id="UP000240638">
    <property type="component" value="Unassembled WGS sequence"/>
</dbReference>
<evidence type="ECO:0000259" key="6">
    <source>
        <dbReference type="PROSITE" id="PS51078"/>
    </source>
</evidence>
<sequence length="289" mass="31882">MPNALLDKPIRARSRRSACAPHLKPRSRPPPTKHRHRMRPRPIPETSAEGAATLDRAFAILFAFRLSGQKGLSFEELAARTGLYKSTVLRLTASLMQLRMIYRDDDGRYQIGPTALQLGALYQRGLQLCDAILPSMHALRDDSGESLSFHVMREKLIVCLCRLNSSRTVCDHIQEGDVQTMTENAAGYVLAAFSHAPGKRYEQIRYDCCCVLPGQHEMDTASIAVPVFSAMQSLAGALALTGTASRIDVTRLGRMKRPMIEAAIAASKRLGSDAAPLRAALRSIERKQN</sequence>
<dbReference type="PANTHER" id="PTHR30136">
    <property type="entry name" value="HELIX-TURN-HELIX TRANSCRIPTIONAL REGULATOR, ICLR FAMILY"/>
    <property type="match status" value="1"/>
</dbReference>
<dbReference type="GO" id="GO:0003677">
    <property type="term" value="F:DNA binding"/>
    <property type="evidence" value="ECO:0007669"/>
    <property type="project" value="UniProtKB-KW"/>
</dbReference>
<dbReference type="EMBL" id="PYUC01000021">
    <property type="protein sequence ID" value="PTB17268.1"/>
    <property type="molecule type" value="Genomic_DNA"/>
</dbReference>
<dbReference type="PROSITE" id="PS51077">
    <property type="entry name" value="HTH_ICLR"/>
    <property type="match status" value="1"/>
</dbReference>
<dbReference type="SUPFAM" id="SSF55781">
    <property type="entry name" value="GAF domain-like"/>
    <property type="match status" value="1"/>
</dbReference>
<evidence type="ECO:0000256" key="2">
    <source>
        <dbReference type="ARBA" id="ARBA00023125"/>
    </source>
</evidence>
<dbReference type="InterPro" id="IPR036390">
    <property type="entry name" value="WH_DNA-bd_sf"/>
</dbReference>
<accession>A0A2T3XL68</accession>
<dbReference type="GO" id="GO:0003700">
    <property type="term" value="F:DNA-binding transcription factor activity"/>
    <property type="evidence" value="ECO:0007669"/>
    <property type="project" value="TreeGrafter"/>
</dbReference>
<reference evidence="7 8" key="1">
    <citation type="submission" date="2018-03" db="EMBL/GenBank/DDBJ databases">
        <title>Whole genome analyses suggest that Burkholderia sensu lato contains two further novel genera in the rhizoxinica-symbiotica group Mycetohabitans gen. nov., and Trinickia gen. nov.: implications for the evolution of diazotrophy and nodulation in the Burkholderiaceae.</title>
        <authorList>
            <person name="Estrada De Los Santos P."/>
            <person name="Palmer M."/>
            <person name="Chavez-Ramirez B."/>
            <person name="Steenkamp E.T."/>
            <person name="Hirsch A.M."/>
            <person name="Manyaka P."/>
            <person name="Maluk M."/>
            <person name="Lafos M."/>
            <person name="Crook M."/>
            <person name="Gross E."/>
            <person name="Simon M.F."/>
            <person name="Bueno Dos Reis Junior F."/>
            <person name="Poole P.S."/>
            <person name="Venter S.N."/>
            <person name="James E.K."/>
        </authorList>
    </citation>
    <scope>NUCLEOTIDE SEQUENCE [LARGE SCALE GENOMIC DNA]</scope>
    <source>
        <strain evidence="7 8">JPY-366</strain>
    </source>
</reference>
<dbReference type="Pfam" id="PF09339">
    <property type="entry name" value="HTH_IclR"/>
    <property type="match status" value="1"/>
</dbReference>
<feature type="compositionally biased region" description="Basic residues" evidence="4">
    <location>
        <begin position="23"/>
        <end position="40"/>
    </location>
</feature>
<dbReference type="PROSITE" id="PS51078">
    <property type="entry name" value="ICLR_ED"/>
    <property type="match status" value="1"/>
</dbReference>
<feature type="domain" description="HTH iclR-type" evidence="5">
    <location>
        <begin position="51"/>
        <end position="113"/>
    </location>
</feature>
<dbReference type="Gene3D" id="3.30.450.40">
    <property type="match status" value="2"/>
</dbReference>
<protein>
    <submittedName>
        <fullName evidence="7">IclR family transcriptional regulator</fullName>
    </submittedName>
</protein>
<name>A0A2T3XL68_9BURK</name>
<evidence type="ECO:0000256" key="4">
    <source>
        <dbReference type="SAM" id="MobiDB-lite"/>
    </source>
</evidence>
<comment type="caution">
    <text evidence="7">The sequence shown here is derived from an EMBL/GenBank/DDBJ whole genome shotgun (WGS) entry which is preliminary data.</text>
</comment>
<feature type="region of interest" description="Disordered" evidence="4">
    <location>
        <begin position="1"/>
        <end position="48"/>
    </location>
</feature>
<dbReference type="SUPFAM" id="SSF46785">
    <property type="entry name" value="Winged helix' DNA-binding domain"/>
    <property type="match status" value="1"/>
</dbReference>
<keyword evidence="2" id="KW-0238">DNA-binding</keyword>
<dbReference type="Gene3D" id="1.10.10.10">
    <property type="entry name" value="Winged helix-like DNA-binding domain superfamily/Winged helix DNA-binding domain"/>
    <property type="match status" value="1"/>
</dbReference>
<evidence type="ECO:0000256" key="3">
    <source>
        <dbReference type="ARBA" id="ARBA00023163"/>
    </source>
</evidence>
<keyword evidence="3" id="KW-0804">Transcription</keyword>
<gene>
    <name evidence="7" type="ORF">C9I57_29120</name>
</gene>
<dbReference type="PANTHER" id="PTHR30136:SF39">
    <property type="entry name" value="TRANSCRIPTIONAL REGULATORY PROTEIN"/>
    <property type="match status" value="1"/>
</dbReference>
<proteinExistence type="predicted"/>
<dbReference type="InterPro" id="IPR014757">
    <property type="entry name" value="Tscrpt_reg_IclR_C"/>
</dbReference>
<dbReference type="InterPro" id="IPR050707">
    <property type="entry name" value="HTH_MetabolicPath_Reg"/>
</dbReference>